<proteinExistence type="predicted"/>
<evidence type="ECO:0000313" key="2">
    <source>
        <dbReference type="Proteomes" id="UP001189429"/>
    </source>
</evidence>
<dbReference type="Proteomes" id="UP001189429">
    <property type="component" value="Unassembled WGS sequence"/>
</dbReference>
<protein>
    <submittedName>
        <fullName evidence="1">Uncharacterized protein</fullName>
    </submittedName>
</protein>
<sequence length="860" mass="93576">MSDNWSRQHRENNFAASAKDAVAAAVAPIDQAIKQLSNAILNAFANAAAAASASIRPELDDIETHLLDSLKEQDTSGLAGFERFGGFCESDAGLMARGTHAWSSDGVVQWLWRQPTTAGPSLEVLEVYQTRGQIKTSFQRVALYSTALRSGRASQLFFLSRRINAVERGAQMRVSFGKTMVSRAAQNGSASHRSREGQMQALILTTPPMARSSAPRRGVRLPGLRKSDVELISAMFGRPAGLLDSVMILRWRFLCRAFHGLSQKSRLLTCEILGCSSLRSTRAIAALGYIALLAPPPSELLKDEMYQLVRICRHAGGAFRRLDRASLCDWGGPRLLSAWALAQAALIRSALVTRGKQRAYLIGNRAEADKFILDRLLRKRQACSEFSFWEEKGFTASNRKHVHWALASASSGRLLRVLAVARFGGGVFVDADPLVRKGTLQPNVDSLDPSRHAHFLYNITRHKNWSPMEAVLEAAKAAINIDAVATPSRVDGGGRLCPAAANAGGTRREEAGACAPFEDEIMGDKMRVRMRYLAMTPSLLSRLALWQMLLHLPAVFLQVLPVLILKYFSCGLLQDLPQIRHFSGSAPADIDADAMGDARDPRALIADAAPSDSGSVLAASVGRHQRAVGLARATCRRAGSSQVECFLWVQLARSLRGLKRRVGVQGGADVPCLPLEAAANVAEHSCGDCNVLQASFFKCSEQWIPNALNQGESLGDAQLWMAWSPRLLDSPGKAAQEPPRNIQHMTYCEVRVKPNFPEHSLSSPTAAAMAKLRASPPCRATSSMEAWHLAVTSGCTANELLHKYAARTPALATMVRAFLVFQIFNKLLVKVHSTLNISTNGLAGHVGLEATNDVHKCYPD</sequence>
<dbReference type="EMBL" id="CAUYUJ010015105">
    <property type="protein sequence ID" value="CAK0849927.1"/>
    <property type="molecule type" value="Genomic_DNA"/>
</dbReference>
<gene>
    <name evidence="1" type="ORF">PCOR1329_LOCUS42501</name>
</gene>
<accession>A0ABN9TUJ6</accession>
<feature type="non-terminal residue" evidence="1">
    <location>
        <position position="860"/>
    </location>
</feature>
<organism evidence="1 2">
    <name type="scientific">Prorocentrum cordatum</name>
    <dbReference type="NCBI Taxonomy" id="2364126"/>
    <lineage>
        <taxon>Eukaryota</taxon>
        <taxon>Sar</taxon>
        <taxon>Alveolata</taxon>
        <taxon>Dinophyceae</taxon>
        <taxon>Prorocentrales</taxon>
        <taxon>Prorocentraceae</taxon>
        <taxon>Prorocentrum</taxon>
    </lineage>
</organism>
<reference evidence="1" key="1">
    <citation type="submission" date="2023-10" db="EMBL/GenBank/DDBJ databases">
        <authorList>
            <person name="Chen Y."/>
            <person name="Shah S."/>
            <person name="Dougan E. K."/>
            <person name="Thang M."/>
            <person name="Chan C."/>
        </authorList>
    </citation>
    <scope>NUCLEOTIDE SEQUENCE [LARGE SCALE GENOMIC DNA]</scope>
</reference>
<keyword evidence="2" id="KW-1185">Reference proteome</keyword>
<evidence type="ECO:0000313" key="1">
    <source>
        <dbReference type="EMBL" id="CAK0849927.1"/>
    </source>
</evidence>
<name>A0ABN9TUJ6_9DINO</name>
<comment type="caution">
    <text evidence="1">The sequence shown here is derived from an EMBL/GenBank/DDBJ whole genome shotgun (WGS) entry which is preliminary data.</text>
</comment>